<evidence type="ECO:0000256" key="6">
    <source>
        <dbReference type="ARBA" id="ARBA00023015"/>
    </source>
</evidence>
<protein>
    <recommendedName>
        <fullName evidence="11">Aryl hydrocarbon receptor repressor</fullName>
    </recommendedName>
</protein>
<accession>A0AAD7RCI9</accession>
<comment type="subcellular location">
    <subcellularLocation>
        <location evidence="2">Cytoplasm</location>
    </subcellularLocation>
    <subcellularLocation>
        <location evidence="1">Nucleus</location>
    </subcellularLocation>
</comment>
<dbReference type="PANTHER" id="PTHR10649">
    <property type="entry name" value="ARYL HYDROCARBON RECEPTOR"/>
    <property type="match status" value="1"/>
</dbReference>
<evidence type="ECO:0000256" key="12">
    <source>
        <dbReference type="SAM" id="MobiDB-lite"/>
    </source>
</evidence>
<evidence type="ECO:0000259" key="13">
    <source>
        <dbReference type="PROSITE" id="PS50112"/>
    </source>
</evidence>
<dbReference type="GO" id="GO:0046983">
    <property type="term" value="F:protein dimerization activity"/>
    <property type="evidence" value="ECO:0007669"/>
    <property type="project" value="InterPro"/>
</dbReference>
<dbReference type="InterPro" id="IPR039091">
    <property type="entry name" value="AHR/AHRR"/>
</dbReference>
<dbReference type="SMART" id="SM00091">
    <property type="entry name" value="PAS"/>
    <property type="match status" value="1"/>
</dbReference>
<dbReference type="GO" id="GO:0034751">
    <property type="term" value="C:aryl hydrocarbon receptor complex"/>
    <property type="evidence" value="ECO:0007669"/>
    <property type="project" value="TreeGrafter"/>
</dbReference>
<evidence type="ECO:0000256" key="4">
    <source>
        <dbReference type="ARBA" id="ARBA00022499"/>
    </source>
</evidence>
<keyword evidence="4" id="KW-1017">Isopeptide bond</keyword>
<keyword evidence="7" id="KW-0238">DNA-binding</keyword>
<dbReference type="PANTHER" id="PTHR10649:SF3">
    <property type="entry name" value="ARYL HYDROCARBON RECEPTOR REPRESSOR"/>
    <property type="match status" value="1"/>
</dbReference>
<evidence type="ECO:0000256" key="5">
    <source>
        <dbReference type="ARBA" id="ARBA00022843"/>
    </source>
</evidence>
<dbReference type="SMART" id="SM00353">
    <property type="entry name" value="HLH"/>
    <property type="match status" value="1"/>
</dbReference>
<proteinExistence type="predicted"/>
<dbReference type="PROSITE" id="PS50888">
    <property type="entry name" value="BHLH"/>
    <property type="match status" value="1"/>
</dbReference>
<dbReference type="CDD" id="cd00130">
    <property type="entry name" value="PAS"/>
    <property type="match status" value="1"/>
</dbReference>
<dbReference type="SUPFAM" id="SSF47459">
    <property type="entry name" value="HLH, helix-loop-helix DNA-binding domain"/>
    <property type="match status" value="1"/>
</dbReference>
<evidence type="ECO:0000256" key="8">
    <source>
        <dbReference type="ARBA" id="ARBA00023163"/>
    </source>
</evidence>
<comment type="caution">
    <text evidence="15">The sequence shown here is derived from an EMBL/GenBank/DDBJ whole genome shotgun (WGS) entry which is preliminary data.</text>
</comment>
<dbReference type="GO" id="GO:0005737">
    <property type="term" value="C:cytoplasm"/>
    <property type="evidence" value="ECO:0007669"/>
    <property type="project" value="UniProtKB-SubCell"/>
</dbReference>
<dbReference type="SUPFAM" id="SSF55785">
    <property type="entry name" value="PYP-like sensor domain (PAS domain)"/>
    <property type="match status" value="1"/>
</dbReference>
<evidence type="ECO:0000256" key="3">
    <source>
        <dbReference type="ARBA" id="ARBA00022490"/>
    </source>
</evidence>
<comment type="function">
    <text evidence="10">Mediates dioxin toxicity and is involved in regulation of cell growth and differentiation. Represses the transcription activity of AHR by competing with this transcription factor for heterodimer formation with the ARNT and subsequently binding to the xenobiotic response element (XRE) sequence present in the promoter regulatory region of variety of genes. Represses CYP1A1 by binding the XRE sequence and recruiting ANKRA2, HDAC4 and/or HDAC5. Autoregulates its expression by associating with its own XRE site.</text>
</comment>
<dbReference type="InterPro" id="IPR000014">
    <property type="entry name" value="PAS"/>
</dbReference>
<dbReference type="FunFam" id="3.30.450.20:FF:000056">
    <property type="entry name" value="aryl hydrocarbon receptor repressor"/>
    <property type="match status" value="1"/>
</dbReference>
<keyword evidence="6" id="KW-0805">Transcription regulation</keyword>
<evidence type="ECO:0000256" key="2">
    <source>
        <dbReference type="ARBA" id="ARBA00004496"/>
    </source>
</evidence>
<evidence type="ECO:0000256" key="9">
    <source>
        <dbReference type="ARBA" id="ARBA00023242"/>
    </source>
</evidence>
<dbReference type="InterPro" id="IPR039092">
    <property type="entry name" value="AHRR_bHLH"/>
</dbReference>
<dbReference type="GO" id="GO:0004879">
    <property type="term" value="F:nuclear receptor activity"/>
    <property type="evidence" value="ECO:0007669"/>
    <property type="project" value="TreeGrafter"/>
</dbReference>
<keyword evidence="9" id="KW-0539">Nucleus</keyword>
<dbReference type="Pfam" id="PF00010">
    <property type="entry name" value="HLH"/>
    <property type="match status" value="1"/>
</dbReference>
<feature type="region of interest" description="Disordered" evidence="12">
    <location>
        <begin position="55"/>
        <end position="78"/>
    </location>
</feature>
<keyword evidence="3" id="KW-0963">Cytoplasm</keyword>
<dbReference type="AlphaFoldDB" id="A0AAD7RCI9"/>
<feature type="domain" description="PAS" evidence="13">
    <location>
        <begin position="158"/>
        <end position="221"/>
    </location>
</feature>
<dbReference type="InterPro" id="IPR011598">
    <property type="entry name" value="bHLH_dom"/>
</dbReference>
<dbReference type="FunFam" id="4.10.280.10:FF:000041">
    <property type="entry name" value="aryl hydrocarbon receptor repressor"/>
    <property type="match status" value="1"/>
</dbReference>
<evidence type="ECO:0000313" key="16">
    <source>
        <dbReference type="Proteomes" id="UP001221898"/>
    </source>
</evidence>
<reference evidence="15" key="1">
    <citation type="journal article" date="2023" name="Science">
        <title>Genome structures resolve the early diversification of teleost fishes.</title>
        <authorList>
            <person name="Parey E."/>
            <person name="Louis A."/>
            <person name="Montfort J."/>
            <person name="Bouchez O."/>
            <person name="Roques C."/>
            <person name="Iampietro C."/>
            <person name="Lluch J."/>
            <person name="Castinel A."/>
            <person name="Donnadieu C."/>
            <person name="Desvignes T."/>
            <person name="Floi Bucao C."/>
            <person name="Jouanno E."/>
            <person name="Wen M."/>
            <person name="Mejri S."/>
            <person name="Dirks R."/>
            <person name="Jansen H."/>
            <person name="Henkel C."/>
            <person name="Chen W.J."/>
            <person name="Zahm M."/>
            <person name="Cabau C."/>
            <person name="Klopp C."/>
            <person name="Thompson A.W."/>
            <person name="Robinson-Rechavi M."/>
            <person name="Braasch I."/>
            <person name="Lecointre G."/>
            <person name="Bobe J."/>
            <person name="Postlethwait J.H."/>
            <person name="Berthelot C."/>
            <person name="Roest Crollius H."/>
            <person name="Guiguen Y."/>
        </authorList>
    </citation>
    <scope>NUCLEOTIDE SEQUENCE</scope>
    <source>
        <strain evidence="15">NC1722</strain>
    </source>
</reference>
<dbReference type="InterPro" id="IPR035965">
    <property type="entry name" value="PAS-like_dom_sf"/>
</dbReference>
<organism evidence="15 16">
    <name type="scientific">Aldrovandia affinis</name>
    <dbReference type="NCBI Taxonomy" id="143900"/>
    <lineage>
        <taxon>Eukaryota</taxon>
        <taxon>Metazoa</taxon>
        <taxon>Chordata</taxon>
        <taxon>Craniata</taxon>
        <taxon>Vertebrata</taxon>
        <taxon>Euteleostomi</taxon>
        <taxon>Actinopterygii</taxon>
        <taxon>Neopterygii</taxon>
        <taxon>Teleostei</taxon>
        <taxon>Notacanthiformes</taxon>
        <taxon>Halosauridae</taxon>
        <taxon>Aldrovandia</taxon>
    </lineage>
</organism>
<name>A0AAD7RCI9_9TELE</name>
<feature type="domain" description="BHLH" evidence="14">
    <location>
        <begin position="66"/>
        <end position="119"/>
    </location>
</feature>
<keyword evidence="16" id="KW-1185">Reference proteome</keyword>
<dbReference type="GO" id="GO:0000976">
    <property type="term" value="F:transcription cis-regulatory region binding"/>
    <property type="evidence" value="ECO:0007669"/>
    <property type="project" value="TreeGrafter"/>
</dbReference>
<keyword evidence="5" id="KW-0832">Ubl conjugation</keyword>
<dbReference type="InterPro" id="IPR013767">
    <property type="entry name" value="PAS_fold"/>
</dbReference>
<sequence>MEKERGVIPDVVLFHLQTRDVVIRRSWKAQPLAHLLPSECRIMIPPGDCMYAGRKRRKPIQKQKPSGVSEKSNPSKRHRDRLNAELDRLASLLPFSPDIISKLDKLSVLRLSVSYLRVKSFFQAIQEKPSRKHLSPPANHGRKESHPEGAGVTESELLLESLTGFALVVSTDGMVFYASSTIVDYLGFHQTDVMHQNIFDYIHVDDRQEFGRQLHWAMNPTQQVSPNAPDHHSSEDFVVSSLFSSQELGSIPPEFSSFLNRCFISRVRCLLDSTSGFLTMQFQGRLKLLSGQRKRTPSGGVLPPQLALFCVAVPLLLPSVSDMKLKSMMMRSKHKAGAITTLEHSEREDQLRRHAGVAGVDDDGDALLFSCPVTPSVPLRHHTPWTPVSRDGVKLKAEGFHYAQEEPLNFCKTSDHKPHSLDNPYAMRPTAGTVRANRAGLYAKGGGYRASPGCPGYLPRLYGSEQGPAGGEGGYAPQGYGDGRMLPPQTPIKVEQDSDSENGYGVPHGRAWGCKEQRSRVAPSPAFNGHHYQGMCAGGGRPLKCVLNKEPSPFGPQRPPYPDPLCGGSQTTDCLDGHTYASGGVDHKAYMQQDYKLSYEFKGHGLVHSIKREPMDSPPWPDSGHDLGQLSVQRNAMPNCLMNAGVAHRSNPYIYMQ</sequence>
<evidence type="ECO:0000256" key="11">
    <source>
        <dbReference type="ARBA" id="ARBA00071452"/>
    </source>
</evidence>
<dbReference type="EMBL" id="JAINUG010000348">
    <property type="protein sequence ID" value="KAJ8377546.1"/>
    <property type="molecule type" value="Genomic_DNA"/>
</dbReference>
<dbReference type="GO" id="GO:0005634">
    <property type="term" value="C:nucleus"/>
    <property type="evidence" value="ECO:0007669"/>
    <property type="project" value="UniProtKB-SubCell"/>
</dbReference>
<evidence type="ECO:0000256" key="10">
    <source>
        <dbReference type="ARBA" id="ARBA00058894"/>
    </source>
</evidence>
<evidence type="ECO:0000313" key="15">
    <source>
        <dbReference type="EMBL" id="KAJ8377546.1"/>
    </source>
</evidence>
<dbReference type="Gene3D" id="4.10.280.10">
    <property type="entry name" value="Helix-loop-helix DNA-binding domain"/>
    <property type="match status" value="1"/>
</dbReference>
<dbReference type="GO" id="GO:0006805">
    <property type="term" value="P:xenobiotic metabolic process"/>
    <property type="evidence" value="ECO:0007669"/>
    <property type="project" value="InterPro"/>
</dbReference>
<dbReference type="Pfam" id="PF00989">
    <property type="entry name" value="PAS"/>
    <property type="match status" value="1"/>
</dbReference>
<dbReference type="Gene3D" id="3.30.450.20">
    <property type="entry name" value="PAS domain"/>
    <property type="match status" value="1"/>
</dbReference>
<feature type="region of interest" description="Disordered" evidence="12">
    <location>
        <begin position="129"/>
        <end position="152"/>
    </location>
</feature>
<dbReference type="CDD" id="cd11435">
    <property type="entry name" value="bHLH-PAS_AhRR"/>
    <property type="match status" value="1"/>
</dbReference>
<dbReference type="PROSITE" id="PS50112">
    <property type="entry name" value="PAS"/>
    <property type="match status" value="1"/>
</dbReference>
<evidence type="ECO:0000256" key="1">
    <source>
        <dbReference type="ARBA" id="ARBA00004123"/>
    </source>
</evidence>
<evidence type="ECO:0000256" key="7">
    <source>
        <dbReference type="ARBA" id="ARBA00023125"/>
    </source>
</evidence>
<gene>
    <name evidence="15" type="ORF">AAFF_G00256100</name>
</gene>
<dbReference type="Proteomes" id="UP001221898">
    <property type="component" value="Unassembled WGS sequence"/>
</dbReference>
<evidence type="ECO:0000259" key="14">
    <source>
        <dbReference type="PROSITE" id="PS50888"/>
    </source>
</evidence>
<keyword evidence="8" id="KW-0804">Transcription</keyword>
<dbReference type="InterPro" id="IPR036638">
    <property type="entry name" value="HLH_DNA-bd_sf"/>
</dbReference>